<organism evidence="5 6">
    <name type="scientific">Hazenella coriacea</name>
    <dbReference type="NCBI Taxonomy" id="1179467"/>
    <lineage>
        <taxon>Bacteria</taxon>
        <taxon>Bacillati</taxon>
        <taxon>Bacillota</taxon>
        <taxon>Bacilli</taxon>
        <taxon>Bacillales</taxon>
        <taxon>Thermoactinomycetaceae</taxon>
        <taxon>Hazenella</taxon>
    </lineage>
</organism>
<proteinExistence type="inferred from homology"/>
<keyword evidence="1" id="KW-1277">Toxin-antitoxin system</keyword>
<dbReference type="Gene3D" id="1.20.120.580">
    <property type="entry name" value="bsu32300-like"/>
    <property type="match status" value="1"/>
</dbReference>
<dbReference type="Proteomes" id="UP000294937">
    <property type="component" value="Unassembled WGS sequence"/>
</dbReference>
<comment type="similarity">
    <text evidence="4">Belongs to the HepT RNase toxin family.</text>
</comment>
<evidence type="ECO:0000256" key="1">
    <source>
        <dbReference type="ARBA" id="ARBA00022649"/>
    </source>
</evidence>
<dbReference type="InterPro" id="IPR037038">
    <property type="entry name" value="HepT-like_sf"/>
</dbReference>
<evidence type="ECO:0000313" key="5">
    <source>
        <dbReference type="EMBL" id="TCS96923.1"/>
    </source>
</evidence>
<dbReference type="PANTHER" id="PTHR33397:SF5">
    <property type="entry name" value="RNASE YUTE-RELATED"/>
    <property type="match status" value="1"/>
</dbReference>
<evidence type="ECO:0000256" key="4">
    <source>
        <dbReference type="ARBA" id="ARBA00024207"/>
    </source>
</evidence>
<comment type="caution">
    <text evidence="5">The sequence shown here is derived from an EMBL/GenBank/DDBJ whole genome shotgun (WGS) entry which is preliminary data.</text>
</comment>
<evidence type="ECO:0000313" key="6">
    <source>
        <dbReference type="Proteomes" id="UP000294937"/>
    </source>
</evidence>
<dbReference type="GO" id="GO:0016787">
    <property type="term" value="F:hydrolase activity"/>
    <property type="evidence" value="ECO:0007669"/>
    <property type="project" value="UniProtKB-KW"/>
</dbReference>
<dbReference type="Pfam" id="PF01934">
    <property type="entry name" value="HepT-like"/>
    <property type="match status" value="1"/>
</dbReference>
<dbReference type="InterPro" id="IPR008201">
    <property type="entry name" value="HepT-like"/>
</dbReference>
<evidence type="ECO:0000256" key="3">
    <source>
        <dbReference type="ARBA" id="ARBA00022801"/>
    </source>
</evidence>
<dbReference type="PANTHER" id="PTHR33397">
    <property type="entry name" value="UPF0331 PROTEIN YUTE"/>
    <property type="match status" value="1"/>
</dbReference>
<protein>
    <submittedName>
        <fullName evidence="5">Uncharacterized protein YutE (UPF0331/DUF86 family)</fullName>
    </submittedName>
</protein>
<sequence>MIYEVNVERIRRQLNVLQTCADLIEEIDPNKKSRVDRFALERAYHLAVESMIDVGTVMIDGFIMRDPGGYLDIVDILEDEQVIPSKLSQRLKKQVNLRERLVRYYDEVDEIELYNYMQEIDLYREFINHVKTYILKELGEKIELKRV</sequence>
<dbReference type="GO" id="GO:0004540">
    <property type="term" value="F:RNA nuclease activity"/>
    <property type="evidence" value="ECO:0007669"/>
    <property type="project" value="InterPro"/>
</dbReference>
<evidence type="ECO:0000256" key="2">
    <source>
        <dbReference type="ARBA" id="ARBA00022722"/>
    </source>
</evidence>
<accession>A0A4R3LAN9</accession>
<dbReference type="RefSeq" id="WP_131923298.1">
    <property type="nucleotide sequence ID" value="NZ_SMAG01000001.1"/>
</dbReference>
<keyword evidence="6" id="KW-1185">Reference proteome</keyword>
<dbReference type="InterPro" id="IPR052379">
    <property type="entry name" value="Type_VII_TA_RNase"/>
</dbReference>
<dbReference type="OrthoDB" id="2375467at2"/>
<name>A0A4R3LAN9_9BACL</name>
<dbReference type="GO" id="GO:0110001">
    <property type="term" value="C:toxin-antitoxin complex"/>
    <property type="evidence" value="ECO:0007669"/>
    <property type="project" value="InterPro"/>
</dbReference>
<reference evidence="5 6" key="1">
    <citation type="submission" date="2019-03" db="EMBL/GenBank/DDBJ databases">
        <title>Genomic Encyclopedia of Type Strains, Phase IV (KMG-IV): sequencing the most valuable type-strain genomes for metagenomic binning, comparative biology and taxonomic classification.</title>
        <authorList>
            <person name="Goeker M."/>
        </authorList>
    </citation>
    <scope>NUCLEOTIDE SEQUENCE [LARGE SCALE GENOMIC DNA]</scope>
    <source>
        <strain evidence="5 6">DSM 45707</strain>
    </source>
</reference>
<dbReference type="AlphaFoldDB" id="A0A4R3LAN9"/>
<gene>
    <name evidence="5" type="ORF">EDD58_101570</name>
</gene>
<keyword evidence="2" id="KW-0540">Nuclease</keyword>
<keyword evidence="3" id="KW-0378">Hydrolase</keyword>
<dbReference type="EMBL" id="SMAG01000001">
    <property type="protein sequence ID" value="TCS96923.1"/>
    <property type="molecule type" value="Genomic_DNA"/>
</dbReference>